<comment type="caution">
    <text evidence="1">The sequence shown here is derived from an EMBL/GenBank/DDBJ whole genome shotgun (WGS) entry which is preliminary data.</text>
</comment>
<accession>A8S4A2</accession>
<evidence type="ECO:0000313" key="2">
    <source>
        <dbReference type="Proteomes" id="UP000005396"/>
    </source>
</evidence>
<dbReference type="HOGENOM" id="CLU_3041972_0_0_9"/>
<reference evidence="1 2" key="2">
    <citation type="submission" date="2007-09" db="EMBL/GenBank/DDBJ databases">
        <title>Draft genome sequence of Clostridium bolteae (ATCC BAA-613).</title>
        <authorList>
            <person name="Sudarsanam P."/>
            <person name="Ley R."/>
            <person name="Guruge J."/>
            <person name="Turnbaugh P.J."/>
            <person name="Mahowald M."/>
            <person name="Liep D."/>
            <person name="Gordon J."/>
        </authorList>
    </citation>
    <scope>NUCLEOTIDE SEQUENCE [LARGE SCALE GENOMIC DNA]</scope>
    <source>
        <strain evidence="2">ATCC BAA-613 / DSM 15670 / CCUG 46953 / JCM 12243 / WAL 16351</strain>
    </source>
</reference>
<dbReference type="RefSeq" id="WP_007038533.1">
    <property type="nucleotide sequence ID" value="NZ_DS480717.1"/>
</dbReference>
<dbReference type="PaxDb" id="411902-CLOBOL_06867"/>
<gene>
    <name evidence="1" type="ORF">CLOBOL_06867</name>
</gene>
<dbReference type="Proteomes" id="UP000005396">
    <property type="component" value="Unassembled WGS sequence"/>
</dbReference>
<organism evidence="1 2">
    <name type="scientific">Enterocloster bolteae (strain ATCC BAA-613 / DSM 15670 / CCUG 46953 / JCM 12243 / WAL 16351)</name>
    <name type="common">Clostridium bolteae</name>
    <dbReference type="NCBI Taxonomy" id="411902"/>
    <lineage>
        <taxon>Bacteria</taxon>
        <taxon>Bacillati</taxon>
        <taxon>Bacillota</taxon>
        <taxon>Clostridia</taxon>
        <taxon>Lachnospirales</taxon>
        <taxon>Lachnospiraceae</taxon>
        <taxon>Enterocloster</taxon>
    </lineage>
</organism>
<reference evidence="1 2" key="1">
    <citation type="submission" date="2007-08" db="EMBL/GenBank/DDBJ databases">
        <authorList>
            <person name="Fulton L."/>
            <person name="Clifton S."/>
            <person name="Fulton B."/>
            <person name="Xu J."/>
            <person name="Minx P."/>
            <person name="Pepin K.H."/>
            <person name="Johnson M."/>
            <person name="Thiruvilangam P."/>
            <person name="Bhonagiri V."/>
            <person name="Nash W.E."/>
            <person name="Mardis E.R."/>
            <person name="Wilson R.K."/>
        </authorList>
    </citation>
    <scope>NUCLEOTIDE SEQUENCE [LARGE SCALE GENOMIC DNA]</scope>
    <source>
        <strain evidence="2">ATCC BAA-613 / DSM 15670 / CCUG 46953 / JCM 12243 / WAL 16351</strain>
    </source>
</reference>
<protein>
    <submittedName>
        <fullName evidence="1">Uncharacterized protein</fullName>
    </submittedName>
</protein>
<sequence length="54" mass="6547">MSLKNESGKAGGWVNIKASREELYNRIAKKNRYRRVGKRIREEDWRRRANKENK</sequence>
<name>A8S4A2_ENTBW</name>
<proteinExistence type="predicted"/>
<dbReference type="AlphaFoldDB" id="A8S4A2"/>
<evidence type="ECO:0000313" key="1">
    <source>
        <dbReference type="EMBL" id="EDP12884.1"/>
    </source>
</evidence>
<dbReference type="EMBL" id="ABCC02000062">
    <property type="protein sequence ID" value="EDP12884.1"/>
    <property type="molecule type" value="Genomic_DNA"/>
</dbReference>